<dbReference type="PATRIC" id="fig|1503.3.peg.3306"/>
<dbReference type="AlphaFoldDB" id="A0A0L0WA04"/>
<dbReference type="InterPro" id="IPR007419">
    <property type="entry name" value="BFD-like_2Fe2S-bd_dom"/>
</dbReference>
<protein>
    <recommendedName>
        <fullName evidence="1">BFD-like [2Fe-2S]-binding domain-containing protein</fullName>
    </recommendedName>
</protein>
<dbReference type="InterPro" id="IPR041854">
    <property type="entry name" value="BFD-like_2Fe2S-bd_dom_sf"/>
</dbReference>
<name>A0A0L0WA04_GOTPU</name>
<dbReference type="Gene3D" id="1.10.10.1100">
    <property type="entry name" value="BFD-like [2Fe-2S]-binding domain"/>
    <property type="match status" value="1"/>
</dbReference>
<dbReference type="Pfam" id="PF04324">
    <property type="entry name" value="Fer2_BFD"/>
    <property type="match status" value="1"/>
</dbReference>
<gene>
    <name evidence="2" type="ORF">CLPU_9c00260</name>
</gene>
<evidence type="ECO:0000313" key="2">
    <source>
        <dbReference type="EMBL" id="KNF08130.1"/>
    </source>
</evidence>
<proteinExistence type="predicted"/>
<accession>A0A0L0WA04</accession>
<evidence type="ECO:0000259" key="1">
    <source>
        <dbReference type="Pfam" id="PF04324"/>
    </source>
</evidence>
<organism evidence="2 3">
    <name type="scientific">Gottschalkia purinilytica</name>
    <name type="common">Clostridium purinilyticum</name>
    <dbReference type="NCBI Taxonomy" id="1503"/>
    <lineage>
        <taxon>Bacteria</taxon>
        <taxon>Bacillati</taxon>
        <taxon>Bacillota</taxon>
        <taxon>Tissierellia</taxon>
        <taxon>Tissierellales</taxon>
        <taxon>Gottschalkiaceae</taxon>
        <taxon>Gottschalkia</taxon>
    </lineage>
</organism>
<evidence type="ECO:0000313" key="3">
    <source>
        <dbReference type="Proteomes" id="UP000037267"/>
    </source>
</evidence>
<dbReference type="OrthoDB" id="1629586at2"/>
<dbReference type="Proteomes" id="UP000037267">
    <property type="component" value="Unassembled WGS sequence"/>
</dbReference>
<keyword evidence="3" id="KW-1185">Reference proteome</keyword>
<comment type="caution">
    <text evidence="2">The sequence shown here is derived from an EMBL/GenBank/DDBJ whole genome shotgun (WGS) entry which is preliminary data.</text>
</comment>
<reference evidence="3" key="1">
    <citation type="submission" date="2015-07" db="EMBL/GenBank/DDBJ databases">
        <title>Draft genome sequence of the purine-degrading Gottschalkia purinilyticum DSM 1384 (formerly Clostridium purinilyticum).</title>
        <authorList>
            <person name="Poehlein A."/>
            <person name="Schiel-Bengelsdorf B."/>
            <person name="Bengelsdorf F.R."/>
            <person name="Daniel R."/>
            <person name="Duerre P."/>
        </authorList>
    </citation>
    <scope>NUCLEOTIDE SEQUENCE [LARGE SCALE GENOMIC DNA]</scope>
    <source>
        <strain evidence="3">DSM 1384</strain>
    </source>
</reference>
<dbReference type="RefSeq" id="WP_050355499.1">
    <property type="nucleotide sequence ID" value="NZ_LGSS01000009.1"/>
</dbReference>
<feature type="domain" description="BFD-like [2Fe-2S]-binding" evidence="1">
    <location>
        <begin position="14"/>
        <end position="65"/>
    </location>
</feature>
<dbReference type="EMBL" id="LGSS01000009">
    <property type="protein sequence ID" value="KNF08130.1"/>
    <property type="molecule type" value="Genomic_DNA"/>
</dbReference>
<sequence length="66" mass="7149">MDKNIDIMDKLTKVCICTGISRATIKKAIKNGAKTLQEVQKATGAGSGSCKGNRCTHKIEELLKEQ</sequence>
<dbReference type="STRING" id="1503.CLPU_9c00260"/>